<name>A0A0F3MR52_RICFI</name>
<organism evidence="2 3">
    <name type="scientific">Rickettsia felis str. Pedreira</name>
    <dbReference type="NCBI Taxonomy" id="1359196"/>
    <lineage>
        <taxon>Bacteria</taxon>
        <taxon>Pseudomonadati</taxon>
        <taxon>Pseudomonadota</taxon>
        <taxon>Alphaproteobacteria</taxon>
        <taxon>Rickettsiales</taxon>
        <taxon>Rickettsiaceae</taxon>
        <taxon>Rickettsieae</taxon>
        <taxon>Rickettsia</taxon>
        <taxon>spotted fever group</taxon>
    </lineage>
</organism>
<gene>
    <name evidence="2" type="ORF">RFEPED_0642</name>
</gene>
<dbReference type="Pfam" id="PF13635">
    <property type="entry name" value="DUF4143"/>
    <property type="match status" value="1"/>
</dbReference>
<dbReference type="Gene3D" id="3.40.50.300">
    <property type="entry name" value="P-loop containing nucleotide triphosphate hydrolases"/>
    <property type="match status" value="1"/>
</dbReference>
<dbReference type="InterPro" id="IPR027417">
    <property type="entry name" value="P-loop_NTPase"/>
</dbReference>
<dbReference type="Proteomes" id="UP000033475">
    <property type="component" value="Unassembled WGS sequence"/>
</dbReference>
<dbReference type="SUPFAM" id="SSF52540">
    <property type="entry name" value="P-loop containing nucleoside triphosphate hydrolases"/>
    <property type="match status" value="1"/>
</dbReference>
<dbReference type="PATRIC" id="fig|1359196.3.peg.620"/>
<dbReference type="RefSeq" id="WP_011270599.1">
    <property type="nucleotide sequence ID" value="NZ_LANQ01000001.1"/>
</dbReference>
<dbReference type="Pfam" id="PF13173">
    <property type="entry name" value="AAA_14"/>
    <property type="match status" value="1"/>
</dbReference>
<evidence type="ECO:0000313" key="2">
    <source>
        <dbReference type="EMBL" id="KJV58263.1"/>
    </source>
</evidence>
<protein>
    <submittedName>
        <fullName evidence="2">Archaeal ATPase family protein</fullName>
    </submittedName>
</protein>
<accession>A0A0F3MR52</accession>
<dbReference type="AlphaFoldDB" id="A0A0F3MR52"/>
<sequence length="380" mass="44166">MIERDYYLTHIKDSFEIFPICAILGPRQCGKTTLAHAYIKQLKEDEKSYFFDLEDPAHLDQFKNLKTTLEPLNGLIVIDEIQRQPEIFPYLRVLADYSNKKFLILGSASGELLRQSSESLAGRIEYTELTPFNLIEINDFRELWLRGGFPKSYLAKNYVQSLRWRNSYITSFIERDLPSLGISLNAHVMRQLWLMLAHNHGQLLNYSELGRSLGLTDMTIKRYTEILEQTFMIRLLKPWYENISKHQVKAPKVYIRDSGILHALLGIHEHDWYVHPKRGLSFEGFVIEELIRKFKTDAEYFFWRTQTGAELDLLIIKNGKKYGFEVKNADAPSITKSMYTVLADLQLEHLYIVTAGNNTYKKTEKISVVGIENLSNLQLG</sequence>
<reference evidence="2 3" key="1">
    <citation type="submission" date="2015-01" db="EMBL/GenBank/DDBJ databases">
        <title>Genome Sequencing of Rickettsiales.</title>
        <authorList>
            <person name="Daugherty S.C."/>
            <person name="Su Q."/>
            <person name="Abolude K."/>
            <person name="Beier-Sexton M."/>
            <person name="Carlyon J.A."/>
            <person name="Carter R."/>
            <person name="Day N.P."/>
            <person name="Dumler S.J."/>
            <person name="Dyachenko V."/>
            <person name="Godinez A."/>
            <person name="Kurtti T.J."/>
            <person name="Lichay M."/>
            <person name="Mullins K.E."/>
            <person name="Ott S."/>
            <person name="Pappas-Brown V."/>
            <person name="Paris D.H."/>
            <person name="Patel P."/>
            <person name="Richards A.L."/>
            <person name="Sadzewicz L."/>
            <person name="Sears K."/>
            <person name="Seidman D."/>
            <person name="Sengamalay N."/>
            <person name="Stenos J."/>
            <person name="Tallon L.J."/>
            <person name="Vincent G."/>
            <person name="Fraser C.M."/>
            <person name="Munderloh U."/>
            <person name="Dunning-Hotopp J.C."/>
        </authorList>
    </citation>
    <scope>NUCLEOTIDE SEQUENCE [LARGE SCALE GENOMIC DNA]</scope>
    <source>
        <strain evidence="2 3">Pedreira</strain>
    </source>
</reference>
<dbReference type="SMART" id="SM00382">
    <property type="entry name" value="AAA"/>
    <property type="match status" value="1"/>
</dbReference>
<dbReference type="InterPro" id="IPR003593">
    <property type="entry name" value="AAA+_ATPase"/>
</dbReference>
<proteinExistence type="predicted"/>
<dbReference type="InterPro" id="IPR025420">
    <property type="entry name" value="DUF4143"/>
</dbReference>
<dbReference type="PANTHER" id="PTHR43566:SF2">
    <property type="entry name" value="DUF4143 DOMAIN-CONTAINING PROTEIN"/>
    <property type="match status" value="1"/>
</dbReference>
<feature type="domain" description="AAA+ ATPase" evidence="1">
    <location>
        <begin position="17"/>
        <end position="130"/>
    </location>
</feature>
<evidence type="ECO:0000313" key="3">
    <source>
        <dbReference type="Proteomes" id="UP000033475"/>
    </source>
</evidence>
<comment type="caution">
    <text evidence="2">The sequence shown here is derived from an EMBL/GenBank/DDBJ whole genome shotgun (WGS) entry which is preliminary data.</text>
</comment>
<dbReference type="EMBL" id="LANQ01000001">
    <property type="protein sequence ID" value="KJV58263.1"/>
    <property type="molecule type" value="Genomic_DNA"/>
</dbReference>
<dbReference type="PANTHER" id="PTHR43566">
    <property type="entry name" value="CONSERVED PROTEIN"/>
    <property type="match status" value="1"/>
</dbReference>
<dbReference type="InterPro" id="IPR041682">
    <property type="entry name" value="AAA_14"/>
</dbReference>
<evidence type="ECO:0000259" key="1">
    <source>
        <dbReference type="SMART" id="SM00382"/>
    </source>
</evidence>